<proteinExistence type="inferred from homology"/>
<gene>
    <name evidence="11" type="primary">fni</name>
    <name evidence="13" type="ORF">BXY53_1356</name>
</gene>
<sequence>MADIVTRKDEHLNIVLGGGATGKPGATGFDAVRFEHVALPEMDMDDVDVSTLFLGHELGAPLLISSMTGGVDRAAQINANLAEAARELNIALAVGSQRVAIETGEMAGFDRSLRDKAGSAPILANFGAAQLKTWNGPDAARRAVEMIDANALIIHVNPLQEALQPGGDRNWSGLLGEIETLARMADVPIIVKEVGAGISGVTARKLVDAGVAAVDVAGAGGTSWAAVEGARLKDPVARAAAKPFADWGIPTAHAVADARRLCPEATIIASGGIRHGLDVARAIRLGADLAGTAAGVLDAALTSAEAVVEHFQSVIGALRVACFCTGSHTLADLRQARLIQPGGLGSEGPGES</sequence>
<evidence type="ECO:0000256" key="2">
    <source>
        <dbReference type="ARBA" id="ARBA00022490"/>
    </source>
</evidence>
<comment type="cofactor">
    <cofactor evidence="1 11">
        <name>FMN</name>
        <dbReference type="ChEBI" id="CHEBI:58210"/>
    </cofactor>
</comment>
<organism evidence="13 14">
    <name type="scientific">Dichotomicrobium thermohalophilum</name>
    <dbReference type="NCBI Taxonomy" id="933063"/>
    <lineage>
        <taxon>Bacteria</taxon>
        <taxon>Pseudomonadati</taxon>
        <taxon>Pseudomonadota</taxon>
        <taxon>Alphaproteobacteria</taxon>
        <taxon>Hyphomicrobiales</taxon>
        <taxon>Hyphomicrobiaceae</taxon>
        <taxon>Dichotomicrobium</taxon>
    </lineage>
</organism>
<comment type="catalytic activity">
    <reaction evidence="11">
        <text>isopentenyl diphosphate = dimethylallyl diphosphate</text>
        <dbReference type="Rhea" id="RHEA:23284"/>
        <dbReference type="ChEBI" id="CHEBI:57623"/>
        <dbReference type="ChEBI" id="CHEBI:128769"/>
        <dbReference type="EC" id="5.3.3.2"/>
    </reaction>
</comment>
<evidence type="ECO:0000256" key="3">
    <source>
        <dbReference type="ARBA" id="ARBA00022630"/>
    </source>
</evidence>
<evidence type="ECO:0000259" key="12">
    <source>
        <dbReference type="Pfam" id="PF01070"/>
    </source>
</evidence>
<dbReference type="InterPro" id="IPR013785">
    <property type="entry name" value="Aldolase_TIM"/>
</dbReference>
<keyword evidence="3 11" id="KW-0285">Flavoprotein</keyword>
<comment type="caution">
    <text evidence="11">Lacks conserved residue(s) required for the propagation of feature annotation.</text>
</comment>
<dbReference type="SUPFAM" id="SSF51395">
    <property type="entry name" value="FMN-linked oxidoreductases"/>
    <property type="match status" value="1"/>
</dbReference>
<keyword evidence="4 11" id="KW-0288">FMN</keyword>
<dbReference type="RefSeq" id="WP_119061068.1">
    <property type="nucleotide sequence ID" value="NZ_QXDF01000001.1"/>
</dbReference>
<feature type="binding site" evidence="11">
    <location>
        <begin position="272"/>
        <end position="274"/>
    </location>
    <ligand>
        <name>FMN</name>
        <dbReference type="ChEBI" id="CHEBI:58210"/>
    </ligand>
</feature>
<evidence type="ECO:0000313" key="14">
    <source>
        <dbReference type="Proteomes" id="UP000266273"/>
    </source>
</evidence>
<name>A0A397Q5M5_9HYPH</name>
<evidence type="ECO:0000256" key="7">
    <source>
        <dbReference type="ARBA" id="ARBA00022857"/>
    </source>
</evidence>
<keyword evidence="9 11" id="KW-0413">Isomerase</keyword>
<feature type="binding site" evidence="11">
    <location>
        <position position="161"/>
    </location>
    <ligand>
        <name>Mg(2+)</name>
        <dbReference type="ChEBI" id="CHEBI:18420"/>
    </ligand>
</feature>
<feature type="binding site" evidence="11">
    <location>
        <begin position="293"/>
        <end position="294"/>
    </location>
    <ligand>
        <name>FMN</name>
        <dbReference type="ChEBI" id="CHEBI:58210"/>
    </ligand>
</feature>
<evidence type="ECO:0000256" key="8">
    <source>
        <dbReference type="ARBA" id="ARBA00023229"/>
    </source>
</evidence>
<feature type="binding site" evidence="11">
    <location>
        <position position="96"/>
    </location>
    <ligand>
        <name>FMN</name>
        <dbReference type="ChEBI" id="CHEBI:58210"/>
    </ligand>
</feature>
<keyword evidence="2 11" id="KW-0963">Cytoplasm</keyword>
<evidence type="ECO:0000313" key="13">
    <source>
        <dbReference type="EMBL" id="RIA56253.1"/>
    </source>
</evidence>
<accession>A0A397Q5M5</accession>
<keyword evidence="5 11" id="KW-0479">Metal-binding</keyword>
<dbReference type="Pfam" id="PF01070">
    <property type="entry name" value="FMN_dh"/>
    <property type="match status" value="1"/>
</dbReference>
<keyword evidence="6 11" id="KW-0460">Magnesium</keyword>
<dbReference type="PIRSF" id="PIRSF003314">
    <property type="entry name" value="IPP_isomerase"/>
    <property type="match status" value="1"/>
</dbReference>
<feature type="binding site" evidence="11">
    <location>
        <position position="222"/>
    </location>
    <ligand>
        <name>FMN</name>
        <dbReference type="ChEBI" id="CHEBI:58210"/>
    </ligand>
</feature>
<evidence type="ECO:0000256" key="10">
    <source>
        <dbReference type="ARBA" id="ARBA00025810"/>
    </source>
</evidence>
<dbReference type="CDD" id="cd02811">
    <property type="entry name" value="IDI-2_FMN"/>
    <property type="match status" value="1"/>
</dbReference>
<comment type="cofactor">
    <cofactor evidence="11">
        <name>Mg(2+)</name>
        <dbReference type="ChEBI" id="CHEBI:18420"/>
    </cofactor>
</comment>
<evidence type="ECO:0000256" key="11">
    <source>
        <dbReference type="HAMAP-Rule" id="MF_00354"/>
    </source>
</evidence>
<feature type="binding site" evidence="11">
    <location>
        <position position="160"/>
    </location>
    <ligand>
        <name>substrate</name>
    </ligand>
</feature>
<evidence type="ECO:0000256" key="9">
    <source>
        <dbReference type="ARBA" id="ARBA00023235"/>
    </source>
</evidence>
<comment type="function">
    <text evidence="11">Involved in the biosynthesis of isoprenoids. Catalyzes the 1,3-allylic rearrangement of the homoallylic substrate isopentenyl (IPP) to its allylic isomer, dimethylallyl diphosphate (DMAPP).</text>
</comment>
<feature type="binding site" evidence="11">
    <location>
        <position position="125"/>
    </location>
    <ligand>
        <name>FMN</name>
        <dbReference type="ChEBI" id="CHEBI:58210"/>
    </ligand>
</feature>
<dbReference type="EC" id="5.3.3.2" evidence="11"/>
<protein>
    <recommendedName>
        <fullName evidence="11">Isopentenyl-diphosphate delta-isomerase</fullName>
        <shortName evidence="11">IPP isomerase</shortName>
        <ecNumber evidence="11">5.3.3.2</ecNumber>
    </recommendedName>
    <alternativeName>
        <fullName evidence="11">Isopentenyl diphosphate:dimethylallyl diphosphate isomerase</fullName>
    </alternativeName>
    <alternativeName>
        <fullName evidence="11">Isopentenyl pyrophosphate isomerase</fullName>
    </alternativeName>
    <alternativeName>
        <fullName evidence="11">Type 2 isopentenyl diphosphate isomerase</fullName>
        <shortName evidence="11">IDI-2</shortName>
    </alternativeName>
</protein>
<keyword evidence="14" id="KW-1185">Reference proteome</keyword>
<feature type="binding site" evidence="11">
    <location>
        <position position="192"/>
    </location>
    <ligand>
        <name>FMN</name>
        <dbReference type="ChEBI" id="CHEBI:58210"/>
    </ligand>
</feature>
<evidence type="ECO:0000256" key="1">
    <source>
        <dbReference type="ARBA" id="ARBA00001917"/>
    </source>
</evidence>
<keyword evidence="7 11" id="KW-0521">NADP</keyword>
<evidence type="ECO:0000256" key="4">
    <source>
        <dbReference type="ARBA" id="ARBA00022643"/>
    </source>
</evidence>
<reference evidence="13 14" key="1">
    <citation type="submission" date="2018-08" db="EMBL/GenBank/DDBJ databases">
        <title>Genomic Encyclopedia of Archaeal and Bacterial Type Strains, Phase II (KMG-II): from individual species to whole genera.</title>
        <authorList>
            <person name="Goeker M."/>
        </authorList>
    </citation>
    <scope>NUCLEOTIDE SEQUENCE [LARGE SCALE GENOMIC DNA]</scope>
    <source>
        <strain evidence="13 14">DSM 5002</strain>
    </source>
</reference>
<feature type="binding site" evidence="11">
    <location>
        <begin position="66"/>
        <end position="68"/>
    </location>
    <ligand>
        <name>FMN</name>
        <dbReference type="ChEBI" id="CHEBI:58210"/>
    </ligand>
</feature>
<comment type="caution">
    <text evidence="13">The sequence shown here is derived from an EMBL/GenBank/DDBJ whole genome shotgun (WGS) entry which is preliminary data.</text>
</comment>
<dbReference type="GO" id="GO:0016491">
    <property type="term" value="F:oxidoreductase activity"/>
    <property type="evidence" value="ECO:0007669"/>
    <property type="project" value="InterPro"/>
</dbReference>
<dbReference type="GO" id="GO:0010181">
    <property type="term" value="F:FMN binding"/>
    <property type="evidence" value="ECO:0007669"/>
    <property type="project" value="UniProtKB-UniRule"/>
</dbReference>
<comment type="subcellular location">
    <subcellularLocation>
        <location evidence="11">Cytoplasm</location>
    </subcellularLocation>
</comment>
<dbReference type="GO" id="GO:0005737">
    <property type="term" value="C:cytoplasm"/>
    <property type="evidence" value="ECO:0007669"/>
    <property type="project" value="UniProtKB-SubCell"/>
</dbReference>
<comment type="cofactor">
    <cofactor evidence="11">
        <name>NADPH</name>
        <dbReference type="ChEBI" id="CHEBI:57783"/>
    </cofactor>
</comment>
<feature type="binding site" evidence="11">
    <location>
        <position position="65"/>
    </location>
    <ligand>
        <name>FMN</name>
        <dbReference type="ChEBI" id="CHEBI:58210"/>
    </ligand>
</feature>
<dbReference type="PANTHER" id="PTHR43665:SF1">
    <property type="entry name" value="ISOPENTENYL-DIPHOSPHATE DELTA-ISOMERASE"/>
    <property type="match status" value="1"/>
</dbReference>
<feature type="binding site" evidence="11">
    <location>
        <begin position="96"/>
        <end position="98"/>
    </location>
    <ligand>
        <name>substrate</name>
    </ligand>
</feature>
<dbReference type="InterPro" id="IPR011179">
    <property type="entry name" value="IPdP_isomerase"/>
</dbReference>
<keyword evidence="8 11" id="KW-0414">Isoprene biosynthesis</keyword>
<dbReference type="OrthoDB" id="9795032at2"/>
<dbReference type="EMBL" id="QXDF01000001">
    <property type="protein sequence ID" value="RIA56253.1"/>
    <property type="molecule type" value="Genomic_DNA"/>
</dbReference>
<dbReference type="GO" id="GO:0008299">
    <property type="term" value="P:isoprenoid biosynthetic process"/>
    <property type="evidence" value="ECO:0007669"/>
    <property type="project" value="UniProtKB-UniRule"/>
</dbReference>
<evidence type="ECO:0000256" key="5">
    <source>
        <dbReference type="ARBA" id="ARBA00022723"/>
    </source>
</evidence>
<comment type="similarity">
    <text evidence="11">Belongs to the IPP isomerase type 2 family.</text>
</comment>
<dbReference type="SMART" id="SM01240">
    <property type="entry name" value="IMPDH"/>
    <property type="match status" value="1"/>
</dbReference>
<dbReference type="HAMAP" id="MF_00354">
    <property type="entry name" value="Idi_2"/>
    <property type="match status" value="1"/>
</dbReference>
<evidence type="ECO:0000256" key="6">
    <source>
        <dbReference type="ARBA" id="ARBA00022842"/>
    </source>
</evidence>
<comment type="subunit">
    <text evidence="10 11">Homooctamer. Dimer of tetramers.</text>
</comment>
<dbReference type="PANTHER" id="PTHR43665">
    <property type="entry name" value="ISOPENTENYL-DIPHOSPHATE DELTA-ISOMERASE"/>
    <property type="match status" value="1"/>
</dbReference>
<feature type="binding site" evidence="11">
    <location>
        <begin position="7"/>
        <end position="8"/>
    </location>
    <ligand>
        <name>substrate</name>
    </ligand>
</feature>
<dbReference type="Gene3D" id="3.20.20.70">
    <property type="entry name" value="Aldolase class I"/>
    <property type="match status" value="1"/>
</dbReference>
<dbReference type="Proteomes" id="UP000266273">
    <property type="component" value="Unassembled WGS sequence"/>
</dbReference>
<dbReference type="GO" id="GO:0004452">
    <property type="term" value="F:isopentenyl-diphosphate delta-isomerase activity"/>
    <property type="evidence" value="ECO:0007669"/>
    <property type="project" value="UniProtKB-UniRule"/>
</dbReference>
<feature type="domain" description="FMN-dependent dehydrogenase" evidence="12">
    <location>
        <begin position="177"/>
        <end position="338"/>
    </location>
</feature>
<dbReference type="InterPro" id="IPR000262">
    <property type="entry name" value="FMN-dep_DH"/>
</dbReference>
<dbReference type="NCBIfam" id="TIGR02151">
    <property type="entry name" value="IPP_isom_2"/>
    <property type="match status" value="1"/>
</dbReference>
<dbReference type="GO" id="GO:0000287">
    <property type="term" value="F:magnesium ion binding"/>
    <property type="evidence" value="ECO:0007669"/>
    <property type="project" value="UniProtKB-UniRule"/>
</dbReference>
<dbReference type="GO" id="GO:0070402">
    <property type="term" value="F:NADPH binding"/>
    <property type="evidence" value="ECO:0007669"/>
    <property type="project" value="UniProtKB-UniRule"/>
</dbReference>
<dbReference type="AlphaFoldDB" id="A0A397Q5M5"/>